<proteinExistence type="inferred from homology"/>
<sequence length="181" mass="20298">MCSATIMGQLKLESSDTMTPVDLDALLELEDEYYQKGLEEGSAENVQHNYLEGKQYGLQVGFQRYLLLGQISGLLDVLEVLDGDKKVFAKKIESVRALLSGLKMDNEDSSVADFEDRFIKIKNKFRTILLLLQKQLKAGPDNTLSLAAVERVSLSIAEELKGYVEDESDTSDVLQDQTKNW</sequence>
<evidence type="ECO:0000256" key="1">
    <source>
        <dbReference type="ARBA" id="ARBA00038090"/>
    </source>
</evidence>
<reference evidence="4" key="1">
    <citation type="journal article" date="2013" name="Genome Announc.">
        <title>Genome sequence of the food spoilage yeast Zygosaccharomyces bailii CLIB 213(T).</title>
        <authorList>
            <person name="Galeote V."/>
            <person name="Bigey F."/>
            <person name="Devillers H."/>
            <person name="Neuveglise C."/>
            <person name="Dequin S."/>
        </authorList>
    </citation>
    <scope>NUCLEOTIDE SEQUENCE [LARGE SCALE GENOMIC DNA]</scope>
    <source>
        <strain evidence="4">CLIB 213 / ATCC 58445 / CBS 680 / CCRC 21525 / NBRC 1098 / NCYC 1416 / NRRL Y-2227</strain>
    </source>
</reference>
<dbReference type="Proteomes" id="UP000019375">
    <property type="component" value="Unassembled WGS sequence"/>
</dbReference>
<accession>A0A8J2TBW6</accession>
<name>A0A8J2TBW6_ZYGB2</name>
<dbReference type="InterPro" id="IPR019191">
    <property type="entry name" value="Essential_protein_Yae1_N"/>
</dbReference>
<protein>
    <submittedName>
        <fullName evidence="3">ZYBA0S14-00606g1_1</fullName>
    </submittedName>
</protein>
<dbReference type="InterPro" id="IPR052436">
    <property type="entry name" value="LTO1_adapter"/>
</dbReference>
<gene>
    <name evidence="3" type="ORF">BN860_00606g</name>
</gene>
<comment type="similarity">
    <text evidence="1">Belongs to the LTO1 family.</text>
</comment>
<dbReference type="Pfam" id="PF09811">
    <property type="entry name" value="Yae1_N"/>
    <property type="match status" value="1"/>
</dbReference>
<dbReference type="OrthoDB" id="48036at2759"/>
<dbReference type="AlphaFoldDB" id="A0A8J2TBW6"/>
<organism evidence="3 4">
    <name type="scientific">Zygosaccharomyces bailii (strain CLIB 213 / ATCC 58445 / CBS 680 / BCRC 21525 / NBRC 1098 / NCYC 1416 / NRRL Y-2227)</name>
    <dbReference type="NCBI Taxonomy" id="1333698"/>
    <lineage>
        <taxon>Eukaryota</taxon>
        <taxon>Fungi</taxon>
        <taxon>Dikarya</taxon>
        <taxon>Ascomycota</taxon>
        <taxon>Saccharomycotina</taxon>
        <taxon>Saccharomycetes</taxon>
        <taxon>Saccharomycetales</taxon>
        <taxon>Saccharomycetaceae</taxon>
        <taxon>Zygosaccharomyces</taxon>
    </lineage>
</organism>
<dbReference type="PANTHER" id="PTHR28532:SF1">
    <property type="entry name" value="ORAL CANCER OVEREXPRESSED 1"/>
    <property type="match status" value="1"/>
</dbReference>
<evidence type="ECO:0000313" key="3">
    <source>
        <dbReference type="EMBL" id="CDF91768.1"/>
    </source>
</evidence>
<keyword evidence="4" id="KW-1185">Reference proteome</keyword>
<dbReference type="EMBL" id="HG316467">
    <property type="protein sequence ID" value="CDF91768.1"/>
    <property type="molecule type" value="Genomic_DNA"/>
</dbReference>
<feature type="domain" description="Essential protein Yae1 N-terminal" evidence="2">
    <location>
        <begin position="39"/>
        <end position="75"/>
    </location>
</feature>
<evidence type="ECO:0000259" key="2">
    <source>
        <dbReference type="Pfam" id="PF09811"/>
    </source>
</evidence>
<dbReference type="PANTHER" id="PTHR28532">
    <property type="entry name" value="GEO13458P1"/>
    <property type="match status" value="1"/>
</dbReference>
<evidence type="ECO:0000313" key="4">
    <source>
        <dbReference type="Proteomes" id="UP000019375"/>
    </source>
</evidence>